<dbReference type="EMBL" id="QOIL01000001">
    <property type="protein sequence ID" value="RCG32925.1"/>
    <property type="molecule type" value="Genomic_DNA"/>
</dbReference>
<dbReference type="AlphaFoldDB" id="A0A367FTK4"/>
<dbReference type="InterPro" id="IPR016630">
    <property type="entry name" value="UCP015278"/>
</dbReference>
<accession>A0A367FTK4</accession>
<organism evidence="2 3">
    <name type="scientific">Sphaerisporangium album</name>
    <dbReference type="NCBI Taxonomy" id="509200"/>
    <lineage>
        <taxon>Bacteria</taxon>
        <taxon>Bacillati</taxon>
        <taxon>Actinomycetota</taxon>
        <taxon>Actinomycetes</taxon>
        <taxon>Streptosporangiales</taxon>
        <taxon>Streptosporangiaceae</taxon>
        <taxon>Sphaerisporangium</taxon>
    </lineage>
</organism>
<gene>
    <name evidence="2" type="ORF">DQ384_00230</name>
</gene>
<comment type="caution">
    <text evidence="2">The sequence shown here is derived from an EMBL/GenBank/DDBJ whole genome shotgun (WGS) entry which is preliminary data.</text>
</comment>
<feature type="region of interest" description="Disordered" evidence="1">
    <location>
        <begin position="1"/>
        <end position="29"/>
    </location>
</feature>
<evidence type="ECO:0000256" key="1">
    <source>
        <dbReference type="SAM" id="MobiDB-lite"/>
    </source>
</evidence>
<keyword evidence="3" id="KW-1185">Reference proteome</keyword>
<evidence type="ECO:0000313" key="3">
    <source>
        <dbReference type="Proteomes" id="UP000253094"/>
    </source>
</evidence>
<reference evidence="2 3" key="1">
    <citation type="submission" date="2018-06" db="EMBL/GenBank/DDBJ databases">
        <title>Sphaerisporangium craniellae sp. nov., isolated from a marine sponge in the South China Sea.</title>
        <authorList>
            <person name="Li L."/>
        </authorList>
    </citation>
    <scope>NUCLEOTIDE SEQUENCE [LARGE SCALE GENOMIC DNA]</scope>
    <source>
        <strain evidence="2 3">CCTCC AA 208026</strain>
    </source>
</reference>
<feature type="compositionally biased region" description="Basic residues" evidence="1">
    <location>
        <begin position="1"/>
        <end position="11"/>
    </location>
</feature>
<sequence length="201" mass="22808">MDSGIPKRKMACHSPDVREARHHQRETNQTMNDVVRFTIPADFISSRIALTTEELVCGYRKGWLSPAALAELAGDLSADLPDLPAEEELLYLLPSEIEEKVRTAVLARDDVDCADPEIGKVWGYLALARLNERRDTISGFWDVIAMIWSDLGYPDEMEPFIYHMPPPPGEEFGEPAMLRRLESYLADRTRWYRARGGSSPE</sequence>
<name>A0A367FTK4_9ACTN</name>
<dbReference type="OrthoDB" id="8480728at2"/>
<evidence type="ECO:0000313" key="2">
    <source>
        <dbReference type="EMBL" id="RCG32925.1"/>
    </source>
</evidence>
<protein>
    <submittedName>
        <fullName evidence="2">DUF2247 family protein</fullName>
    </submittedName>
</protein>
<dbReference type="Proteomes" id="UP000253094">
    <property type="component" value="Unassembled WGS sequence"/>
</dbReference>
<dbReference type="Pfam" id="PF10004">
    <property type="entry name" value="DUF2247"/>
    <property type="match status" value="1"/>
</dbReference>
<proteinExistence type="predicted"/>